<sequence length="39" mass="4292">MEALVVCMDGAELQEAQDLNPEFMQRMREAAAMGGGDYL</sequence>
<proteinExistence type="predicted"/>
<evidence type="ECO:0000313" key="2">
    <source>
        <dbReference type="Proteomes" id="UP000485058"/>
    </source>
</evidence>
<dbReference type="AlphaFoldDB" id="A0A699YZK9"/>
<reference evidence="1 2" key="1">
    <citation type="submission" date="2020-02" db="EMBL/GenBank/DDBJ databases">
        <title>Draft genome sequence of Haematococcus lacustris strain NIES-144.</title>
        <authorList>
            <person name="Morimoto D."/>
            <person name="Nakagawa S."/>
            <person name="Yoshida T."/>
            <person name="Sawayama S."/>
        </authorList>
    </citation>
    <scope>NUCLEOTIDE SEQUENCE [LARGE SCALE GENOMIC DNA]</scope>
    <source>
        <strain evidence="1 2">NIES-144</strain>
    </source>
</reference>
<keyword evidence="2" id="KW-1185">Reference proteome</keyword>
<accession>A0A699YZK9</accession>
<protein>
    <submittedName>
        <fullName evidence="1">Uncharacterized protein</fullName>
    </submittedName>
</protein>
<dbReference type="Proteomes" id="UP000485058">
    <property type="component" value="Unassembled WGS sequence"/>
</dbReference>
<evidence type="ECO:0000313" key="1">
    <source>
        <dbReference type="EMBL" id="GFH14665.1"/>
    </source>
</evidence>
<organism evidence="1 2">
    <name type="scientific">Haematococcus lacustris</name>
    <name type="common">Green alga</name>
    <name type="synonym">Haematococcus pluvialis</name>
    <dbReference type="NCBI Taxonomy" id="44745"/>
    <lineage>
        <taxon>Eukaryota</taxon>
        <taxon>Viridiplantae</taxon>
        <taxon>Chlorophyta</taxon>
        <taxon>core chlorophytes</taxon>
        <taxon>Chlorophyceae</taxon>
        <taxon>CS clade</taxon>
        <taxon>Chlamydomonadales</taxon>
        <taxon>Haematococcaceae</taxon>
        <taxon>Haematococcus</taxon>
    </lineage>
</organism>
<comment type="caution">
    <text evidence="1">The sequence shown here is derived from an EMBL/GenBank/DDBJ whole genome shotgun (WGS) entry which is preliminary data.</text>
</comment>
<dbReference type="EMBL" id="BLLF01000752">
    <property type="protein sequence ID" value="GFH14665.1"/>
    <property type="molecule type" value="Genomic_DNA"/>
</dbReference>
<name>A0A699YZK9_HAELA</name>
<gene>
    <name evidence="1" type="ORF">HaLaN_10764</name>
</gene>